<dbReference type="InterPro" id="IPR021257">
    <property type="entry name" value="DUF2809"/>
</dbReference>
<protein>
    <submittedName>
        <fullName evidence="2">Membrane protein</fullName>
    </submittedName>
</protein>
<accession>A0A8J3MWG7</accession>
<feature type="transmembrane region" description="Helical" evidence="1">
    <location>
        <begin position="90"/>
        <end position="117"/>
    </location>
</feature>
<name>A0A8J3MWG7_9CHLR</name>
<dbReference type="Pfam" id="PF10990">
    <property type="entry name" value="DUF2809"/>
    <property type="match status" value="1"/>
</dbReference>
<dbReference type="AlphaFoldDB" id="A0A8J3MWG7"/>
<keyword evidence="1" id="KW-0472">Membrane</keyword>
<keyword evidence="1" id="KW-1133">Transmembrane helix</keyword>
<reference evidence="2" key="1">
    <citation type="submission" date="2020-10" db="EMBL/GenBank/DDBJ databases">
        <title>Taxonomic study of unclassified bacteria belonging to the class Ktedonobacteria.</title>
        <authorList>
            <person name="Yabe S."/>
            <person name="Wang C.M."/>
            <person name="Zheng Y."/>
            <person name="Sakai Y."/>
            <person name="Cavaletti L."/>
            <person name="Monciardini P."/>
            <person name="Donadio S."/>
        </authorList>
    </citation>
    <scope>NUCLEOTIDE SEQUENCE</scope>
    <source>
        <strain evidence="2">SOSP1-1</strain>
    </source>
</reference>
<sequence length="147" mass="16403">MSKGKKRGLYFLMFLLLLTVEILIAIFVHDAFVRPYIGDILAVGGVYSFLRIFLPERVAFLPLYVFLIAFTVEILQFFDVASLIGSENTILQIIVGSVFDWNDITCYAIGCAMIAVLEILQVKMTRPCVTLATTGRKGEGNNPMNTL</sequence>
<feature type="transmembrane region" description="Helical" evidence="1">
    <location>
        <begin position="61"/>
        <end position="78"/>
    </location>
</feature>
<evidence type="ECO:0000256" key="1">
    <source>
        <dbReference type="SAM" id="Phobius"/>
    </source>
</evidence>
<keyword evidence="1" id="KW-0812">Transmembrane</keyword>
<dbReference type="EMBL" id="BNJF01000004">
    <property type="protein sequence ID" value="GHO48971.1"/>
    <property type="molecule type" value="Genomic_DNA"/>
</dbReference>
<feature type="transmembrane region" description="Helical" evidence="1">
    <location>
        <begin position="35"/>
        <end position="54"/>
    </location>
</feature>
<organism evidence="2 3">
    <name type="scientific">Ktedonospora formicarum</name>
    <dbReference type="NCBI Taxonomy" id="2778364"/>
    <lineage>
        <taxon>Bacteria</taxon>
        <taxon>Bacillati</taxon>
        <taxon>Chloroflexota</taxon>
        <taxon>Ktedonobacteria</taxon>
        <taxon>Ktedonobacterales</taxon>
        <taxon>Ktedonobacteraceae</taxon>
        <taxon>Ktedonospora</taxon>
    </lineage>
</organism>
<feature type="transmembrane region" description="Helical" evidence="1">
    <location>
        <begin position="9"/>
        <end position="29"/>
    </location>
</feature>
<evidence type="ECO:0000313" key="2">
    <source>
        <dbReference type="EMBL" id="GHO48971.1"/>
    </source>
</evidence>
<dbReference type="Proteomes" id="UP000612362">
    <property type="component" value="Unassembled WGS sequence"/>
</dbReference>
<evidence type="ECO:0000313" key="3">
    <source>
        <dbReference type="Proteomes" id="UP000612362"/>
    </source>
</evidence>
<proteinExistence type="predicted"/>
<dbReference type="RefSeq" id="WP_220198102.1">
    <property type="nucleotide sequence ID" value="NZ_BNJF01000004.1"/>
</dbReference>
<comment type="caution">
    <text evidence="2">The sequence shown here is derived from an EMBL/GenBank/DDBJ whole genome shotgun (WGS) entry which is preliminary data.</text>
</comment>
<gene>
    <name evidence="2" type="ORF">KSX_71340</name>
</gene>
<keyword evidence="3" id="KW-1185">Reference proteome</keyword>